<dbReference type="PROSITE" id="PS50837">
    <property type="entry name" value="NACHT"/>
    <property type="match status" value="1"/>
</dbReference>
<dbReference type="Pfam" id="PF25053">
    <property type="entry name" value="DUF7791"/>
    <property type="match status" value="1"/>
</dbReference>
<reference evidence="4" key="2">
    <citation type="submission" date="2020-05" db="EMBL/GenBank/DDBJ databases">
        <authorList>
            <person name="Kim H.-S."/>
            <person name="Proctor R.H."/>
            <person name="Brown D.W."/>
        </authorList>
    </citation>
    <scope>NUCLEOTIDE SEQUENCE</scope>
    <source>
        <strain evidence="4">NRRL 20472</strain>
    </source>
</reference>
<dbReference type="PANTHER" id="PTHR10039:SF5">
    <property type="entry name" value="NACHT DOMAIN-CONTAINING PROTEIN"/>
    <property type="match status" value="1"/>
</dbReference>
<accession>A0A8H4X867</accession>
<dbReference type="InterPro" id="IPR007111">
    <property type="entry name" value="NACHT_NTPase"/>
</dbReference>
<dbReference type="SUPFAM" id="SSF52540">
    <property type="entry name" value="P-loop containing nucleoside triphosphate hydrolases"/>
    <property type="match status" value="1"/>
</dbReference>
<dbReference type="Pfam" id="PF24883">
    <property type="entry name" value="NPHP3_N"/>
    <property type="match status" value="1"/>
</dbReference>
<feature type="region of interest" description="Disordered" evidence="2">
    <location>
        <begin position="895"/>
        <end position="917"/>
    </location>
</feature>
<reference evidence="4" key="1">
    <citation type="journal article" date="2020" name="BMC Genomics">
        <title>Correction to: Identification and distribution of gene clusters required for synthesis of sphingolipid metabolism inhibitors in diverse species of the filamentous fungus Fusarium.</title>
        <authorList>
            <person name="Kim H.S."/>
            <person name="Lohmar J.M."/>
            <person name="Busman M."/>
            <person name="Brown D.W."/>
            <person name="Naumann T.A."/>
            <person name="Divon H.H."/>
            <person name="Lysoe E."/>
            <person name="Uhlig S."/>
            <person name="Proctor R.H."/>
        </authorList>
    </citation>
    <scope>NUCLEOTIDE SEQUENCE</scope>
    <source>
        <strain evidence="4">NRRL 20472</strain>
    </source>
</reference>
<dbReference type="EMBL" id="JABEXW010000338">
    <property type="protein sequence ID" value="KAF4965598.1"/>
    <property type="molecule type" value="Genomic_DNA"/>
</dbReference>
<gene>
    <name evidence="4" type="ORF">FSARC_6620</name>
</gene>
<dbReference type="InterPro" id="IPR027417">
    <property type="entry name" value="P-loop_NTPase"/>
</dbReference>
<evidence type="ECO:0000256" key="2">
    <source>
        <dbReference type="SAM" id="MobiDB-lite"/>
    </source>
</evidence>
<dbReference type="AlphaFoldDB" id="A0A8H4X867"/>
<sequence>MEAAGIAFGAVALISLFKDCIDLFSLITAARDLGQEAAILETKLDVERMLLLQWSDRVGLLKHTNYDAPSKRENYDTPLKDPETRKTVLSVLKCIKSLLSQAEDLQQRYGLQQFDPSKLTEPGNPPTHDSPGASATRLSMFFRDFERLKIDTQQKKNGTRSSKISDTTKKIRWVITHRDKFNNLITNISHFNSSLVGLVPYVSDIASPSSRMDLSHVRSIAELDMIIQASADVHPAVRDAAIAVKKARLQPQILQRLWFHHHDERRVNVRDAHYKTLRWALDPPDDYMKWDDLNAWLQNDSSIYWISGKAGSGKSTLMKYLLGHSRTLELLNEQTCELNIISANFFFYALGRPEQKSQSGLLRSLLHQLLSHDPDSIETVLPNMWQEACTNTGGDPLKLSIPSVAEMKTALFSFCSSRNKREKLFFMIDGVDEYEGGDMDAAQFITDLGAFTNVKVLISSRPHPAFVSSFSHKPKMNLPDLTRDDIVSYIKDNVASHQYLVTLSEIQPNAAEELVGELATRVDELPREVEDLLKHMLDKIQPRWRPEAAKLLNLIFTNQGHDEFEPIPTLGPHFAYEQGLQVRADPSKATSDKIPSRQKTARCKIMEGLLRSRCCGLLEVQQAAPGRGVKPCICEPEFRKPHNSLQDSYVVFMHRTVYELLSLPSTWQSDFGNFQDMTLDSYAILSTMWCQLVPMASDKSIPINNALHHMFFGDMIGCPPENIIHCLLRLQFVCSEFELDHYWPTAKQYLIHSHRCPRCCDDVSIALPLAIEMGLTRVLGCCPNKKFQKPYHKASIITTVWTEWIEGDMDLFMELYVYGNSARKIVETTKLLLDANAEIQELEPETLSLLLERVDEFCTVSTDEEILSNQESWIEVQDIINSRLRYAPGTHRDSYQEKVKEELGPGSQKRAAEDDFTGSLTKRRKTIIGLIREE</sequence>
<protein>
    <recommendedName>
        <fullName evidence="3">NACHT domain-containing protein</fullName>
    </recommendedName>
</protein>
<name>A0A8H4X867_9HYPO</name>
<keyword evidence="1" id="KW-0677">Repeat</keyword>
<dbReference type="OrthoDB" id="443402at2759"/>
<dbReference type="InterPro" id="IPR038305">
    <property type="entry name" value="HeLo_sf"/>
</dbReference>
<dbReference type="Proteomes" id="UP000622797">
    <property type="component" value="Unassembled WGS sequence"/>
</dbReference>
<keyword evidence="5" id="KW-1185">Reference proteome</keyword>
<dbReference type="InterPro" id="IPR029498">
    <property type="entry name" value="HeLo_dom"/>
</dbReference>
<evidence type="ECO:0000259" key="3">
    <source>
        <dbReference type="PROSITE" id="PS50837"/>
    </source>
</evidence>
<dbReference type="Gene3D" id="3.40.50.300">
    <property type="entry name" value="P-loop containing nucleotide triphosphate hydrolases"/>
    <property type="match status" value="1"/>
</dbReference>
<dbReference type="InterPro" id="IPR056884">
    <property type="entry name" value="NPHP3-like_N"/>
</dbReference>
<organism evidence="4 5">
    <name type="scientific">Fusarium sarcochroum</name>
    <dbReference type="NCBI Taxonomy" id="1208366"/>
    <lineage>
        <taxon>Eukaryota</taxon>
        <taxon>Fungi</taxon>
        <taxon>Dikarya</taxon>
        <taxon>Ascomycota</taxon>
        <taxon>Pezizomycotina</taxon>
        <taxon>Sordariomycetes</taxon>
        <taxon>Hypocreomycetidae</taxon>
        <taxon>Hypocreales</taxon>
        <taxon>Nectriaceae</taxon>
        <taxon>Fusarium</taxon>
        <taxon>Fusarium lateritium species complex</taxon>
    </lineage>
</organism>
<evidence type="ECO:0000256" key="1">
    <source>
        <dbReference type="ARBA" id="ARBA00022737"/>
    </source>
</evidence>
<dbReference type="Pfam" id="PF14479">
    <property type="entry name" value="HeLo"/>
    <property type="match status" value="1"/>
</dbReference>
<proteinExistence type="predicted"/>
<evidence type="ECO:0000313" key="4">
    <source>
        <dbReference type="EMBL" id="KAF4965598.1"/>
    </source>
</evidence>
<comment type="caution">
    <text evidence="4">The sequence shown here is derived from an EMBL/GenBank/DDBJ whole genome shotgun (WGS) entry which is preliminary data.</text>
</comment>
<dbReference type="InterPro" id="IPR056693">
    <property type="entry name" value="DUF7791"/>
</dbReference>
<dbReference type="PANTHER" id="PTHR10039">
    <property type="entry name" value="AMELOGENIN"/>
    <property type="match status" value="1"/>
</dbReference>
<evidence type="ECO:0000313" key="5">
    <source>
        <dbReference type="Proteomes" id="UP000622797"/>
    </source>
</evidence>
<feature type="domain" description="NACHT" evidence="3">
    <location>
        <begin position="302"/>
        <end position="462"/>
    </location>
</feature>
<dbReference type="Gene3D" id="1.20.120.1020">
    <property type="entry name" value="Prion-inhibition and propagation, HeLo domain"/>
    <property type="match status" value="1"/>
</dbReference>